<sequence length="70" mass="8125">MIYQSLCFFPSKRVDKARFITIFPKNLGKETRCLQHKTQIQEKEDLWHKMGLNAGNGHLDIGNLSQFAEC</sequence>
<comment type="caution">
    <text evidence="1">The sequence shown here is derived from an EMBL/GenBank/DDBJ whole genome shotgun (WGS) entry which is preliminary data.</text>
</comment>
<evidence type="ECO:0000313" key="2">
    <source>
        <dbReference type="Proteomes" id="UP000240419"/>
    </source>
</evidence>
<dbReference type="EMBL" id="PXZM01000033">
    <property type="protein sequence ID" value="PSJ92386.1"/>
    <property type="molecule type" value="Genomic_DNA"/>
</dbReference>
<accession>A0A2P7UZK2</accession>
<evidence type="ECO:0000313" key="1">
    <source>
        <dbReference type="EMBL" id="PSJ92386.1"/>
    </source>
</evidence>
<protein>
    <submittedName>
        <fullName evidence="1">Uncharacterized protein</fullName>
    </submittedName>
</protein>
<dbReference type="AlphaFoldDB" id="A0A2P7UZK2"/>
<reference evidence="1 2" key="1">
    <citation type="submission" date="2018-03" db="EMBL/GenBank/DDBJ databases">
        <title>Brevisbacillus phylogenomics.</title>
        <authorList>
            <person name="Dunlap C."/>
        </authorList>
    </citation>
    <scope>NUCLEOTIDE SEQUENCE [LARGE SCALE GENOMIC DNA]</scope>
    <source>
        <strain evidence="1 2">NRRL NRS-1210</strain>
    </source>
</reference>
<name>A0A2P7UZK2_9BACL</name>
<dbReference type="Proteomes" id="UP000240419">
    <property type="component" value="Unassembled WGS sequence"/>
</dbReference>
<organism evidence="1 2">
    <name type="scientific">Brevibacillus fortis</name>
    <dbReference type="NCBI Taxonomy" id="2126352"/>
    <lineage>
        <taxon>Bacteria</taxon>
        <taxon>Bacillati</taxon>
        <taxon>Bacillota</taxon>
        <taxon>Bacilli</taxon>
        <taxon>Bacillales</taxon>
        <taxon>Paenibacillaceae</taxon>
        <taxon>Brevibacillus</taxon>
    </lineage>
</organism>
<gene>
    <name evidence="1" type="ORF">C7R93_20185</name>
</gene>
<proteinExistence type="predicted"/>
<keyword evidence="2" id="KW-1185">Reference proteome</keyword>